<evidence type="ECO:0000313" key="2">
    <source>
        <dbReference type="Proteomes" id="UP001454086"/>
    </source>
</evidence>
<dbReference type="EMBL" id="JBBMFM010000010">
    <property type="protein sequence ID" value="MEQ2424217.1"/>
    <property type="molecule type" value="Genomic_DNA"/>
</dbReference>
<dbReference type="RefSeq" id="WP_157045616.1">
    <property type="nucleotide sequence ID" value="NZ_JBBMFM010000010.1"/>
</dbReference>
<protein>
    <submittedName>
        <fullName evidence="1">Uncharacterized protein</fullName>
    </submittedName>
</protein>
<organism evidence="1 2">
    <name type="scientific">Enterocloster hominis</name>
    <name type="common">ex Hitch et al. 2024</name>
    <dbReference type="NCBI Taxonomy" id="1917870"/>
    <lineage>
        <taxon>Bacteria</taxon>
        <taxon>Bacillati</taxon>
        <taxon>Bacillota</taxon>
        <taxon>Clostridia</taxon>
        <taxon>Lachnospirales</taxon>
        <taxon>Lachnospiraceae</taxon>
        <taxon>Enterocloster</taxon>
    </lineage>
</organism>
<accession>A0ABV1D1F0</accession>
<keyword evidence="2" id="KW-1185">Reference proteome</keyword>
<dbReference type="Proteomes" id="UP001454086">
    <property type="component" value="Unassembled WGS sequence"/>
</dbReference>
<reference evidence="1 2" key="1">
    <citation type="submission" date="2024-03" db="EMBL/GenBank/DDBJ databases">
        <title>Human intestinal bacterial collection.</title>
        <authorList>
            <person name="Pauvert C."/>
            <person name="Hitch T.C.A."/>
            <person name="Clavel T."/>
        </authorList>
    </citation>
    <scope>NUCLEOTIDE SEQUENCE [LARGE SCALE GENOMIC DNA]</scope>
    <source>
        <strain evidence="1 2">CLA-SR-H021</strain>
    </source>
</reference>
<proteinExistence type="predicted"/>
<gene>
    <name evidence="1" type="ORF">WMQ36_04470</name>
</gene>
<comment type="caution">
    <text evidence="1">The sequence shown here is derived from an EMBL/GenBank/DDBJ whole genome shotgun (WGS) entry which is preliminary data.</text>
</comment>
<evidence type="ECO:0000313" key="1">
    <source>
        <dbReference type="EMBL" id="MEQ2424217.1"/>
    </source>
</evidence>
<sequence>MSKEIIRNDTYDARIAAGVSNREKDGVIWKAFSKRGGFHDVLQNFCQAVRKPSVNAFEYDEDEGTYVICILLYNTIWMQLNADMDKLHESLSMAEQIKRDYVPAVHKRVYIREREVPENIVPASEHSGILSYLRAFDNWMMRFKLYAAIHDLIAGLCPSGNTTTVRHDRYEETEVVYDESELALLGYDMKYPQLLAAVSDVVEDMGKSLRPVRKEDGQQLENYKREAQRICSSIESNVFSKQEWRL</sequence>
<name>A0ABV1D1F0_9FIRM</name>